<dbReference type="Proteomes" id="UP001174909">
    <property type="component" value="Unassembled WGS sequence"/>
</dbReference>
<proteinExistence type="predicted"/>
<evidence type="ECO:0000313" key="3">
    <source>
        <dbReference type="Proteomes" id="UP001174909"/>
    </source>
</evidence>
<feature type="region of interest" description="Disordered" evidence="1">
    <location>
        <begin position="130"/>
        <end position="161"/>
    </location>
</feature>
<name>A0AA35WH08_GEOBA</name>
<sequence>MFQREAAPLQDNVDPITELLSQLSGTGSGSGGAGGGGGSGGGGSGGSGVGSMSQGAGGGAGGRRLFSDMPAHVQHLLEERQHFERVSPSRRTVYRKIVSGMQGSANPSMAYHLSGHNPVLPPHPLLDMGVGLDLSRGQASGNATRDSHKERAPTSASKANHLLASYSLPPLTEAEKSSLEQTRADKSLFVQELLLSMLASSSSSSSDSGSDSEDGT</sequence>
<dbReference type="AlphaFoldDB" id="A0AA35WH08"/>
<protein>
    <submittedName>
        <fullName evidence="2">Uncharacterized protein</fullName>
    </submittedName>
</protein>
<comment type="caution">
    <text evidence="2">The sequence shown here is derived from an EMBL/GenBank/DDBJ whole genome shotgun (WGS) entry which is preliminary data.</text>
</comment>
<accession>A0AA35WH08</accession>
<feature type="region of interest" description="Disordered" evidence="1">
    <location>
        <begin position="21"/>
        <end position="66"/>
    </location>
</feature>
<gene>
    <name evidence="2" type="ORF">GBAR_LOCUS8800</name>
</gene>
<evidence type="ECO:0000313" key="2">
    <source>
        <dbReference type="EMBL" id="CAI8013990.1"/>
    </source>
</evidence>
<reference evidence="2" key="1">
    <citation type="submission" date="2023-03" db="EMBL/GenBank/DDBJ databases">
        <authorList>
            <person name="Steffen K."/>
            <person name="Cardenas P."/>
        </authorList>
    </citation>
    <scope>NUCLEOTIDE SEQUENCE</scope>
</reference>
<dbReference type="EMBL" id="CASHTH010001321">
    <property type="protein sequence ID" value="CAI8013990.1"/>
    <property type="molecule type" value="Genomic_DNA"/>
</dbReference>
<feature type="compositionally biased region" description="Gly residues" evidence="1">
    <location>
        <begin position="26"/>
        <end position="62"/>
    </location>
</feature>
<keyword evidence="3" id="KW-1185">Reference proteome</keyword>
<organism evidence="2 3">
    <name type="scientific">Geodia barretti</name>
    <name type="common">Barrett's horny sponge</name>
    <dbReference type="NCBI Taxonomy" id="519541"/>
    <lineage>
        <taxon>Eukaryota</taxon>
        <taxon>Metazoa</taxon>
        <taxon>Porifera</taxon>
        <taxon>Demospongiae</taxon>
        <taxon>Heteroscleromorpha</taxon>
        <taxon>Tetractinellida</taxon>
        <taxon>Astrophorina</taxon>
        <taxon>Geodiidae</taxon>
        <taxon>Geodia</taxon>
    </lineage>
</organism>
<evidence type="ECO:0000256" key="1">
    <source>
        <dbReference type="SAM" id="MobiDB-lite"/>
    </source>
</evidence>